<gene>
    <name evidence="1" type="ORF">F5144DRAFT_555685</name>
</gene>
<dbReference type="EMBL" id="JAGIZQ010000001">
    <property type="protein sequence ID" value="KAH6650246.1"/>
    <property type="molecule type" value="Genomic_DNA"/>
</dbReference>
<organism evidence="1 2">
    <name type="scientific">Chaetomium tenue</name>
    <dbReference type="NCBI Taxonomy" id="1854479"/>
    <lineage>
        <taxon>Eukaryota</taxon>
        <taxon>Fungi</taxon>
        <taxon>Dikarya</taxon>
        <taxon>Ascomycota</taxon>
        <taxon>Pezizomycotina</taxon>
        <taxon>Sordariomycetes</taxon>
        <taxon>Sordariomycetidae</taxon>
        <taxon>Sordariales</taxon>
        <taxon>Chaetomiaceae</taxon>
        <taxon>Chaetomium</taxon>
    </lineage>
</organism>
<name>A0ACB7PRZ6_9PEZI</name>
<proteinExistence type="predicted"/>
<sequence>MANFGRFVCVLVPFLLTLASLVAMLVAGLSGLADKSLYMFRVNVTDLSLSPASVSRILEGTGFNASSFDDIDLPDVDLPDLSKIDIPDINIDVGKRQTQTENITAADLGLYDLYDVNIWNYCYTTQNGTRDCTKGKFDWAATALNTTTGDFNSMLTATGLNVTLPKEITDAVRAFGTVSKWTQVVFIIAYVTLGIELFFGLFANCSRAFSCVTWLIATLATIATGAAAGLATATAVIVVGAMKASAEIYGVEAELNTRFLATVWIGVAFAIAAGLFWMFTICCCKPDHSSSRRSRGRGEESEKFIQSGPGYQRLSEPAGYQGGYAKPYGNAPQATGAYEPYSHARV</sequence>
<protein>
    <submittedName>
        <fullName evidence="1">SUR7/PalI family-domain-containing protein</fullName>
    </submittedName>
</protein>
<comment type="caution">
    <text evidence="1">The sequence shown here is derived from an EMBL/GenBank/DDBJ whole genome shotgun (WGS) entry which is preliminary data.</text>
</comment>
<accession>A0ACB7PRZ6</accession>
<dbReference type="Proteomes" id="UP000724584">
    <property type="component" value="Unassembled WGS sequence"/>
</dbReference>
<reference evidence="1 2" key="1">
    <citation type="journal article" date="2021" name="Nat. Commun.">
        <title>Genetic determinants of endophytism in the Arabidopsis root mycobiome.</title>
        <authorList>
            <person name="Mesny F."/>
            <person name="Miyauchi S."/>
            <person name="Thiergart T."/>
            <person name="Pickel B."/>
            <person name="Atanasova L."/>
            <person name="Karlsson M."/>
            <person name="Huettel B."/>
            <person name="Barry K.W."/>
            <person name="Haridas S."/>
            <person name="Chen C."/>
            <person name="Bauer D."/>
            <person name="Andreopoulos W."/>
            <person name="Pangilinan J."/>
            <person name="LaButti K."/>
            <person name="Riley R."/>
            <person name="Lipzen A."/>
            <person name="Clum A."/>
            <person name="Drula E."/>
            <person name="Henrissat B."/>
            <person name="Kohler A."/>
            <person name="Grigoriev I.V."/>
            <person name="Martin F.M."/>
            <person name="Hacquard S."/>
        </authorList>
    </citation>
    <scope>NUCLEOTIDE SEQUENCE [LARGE SCALE GENOMIC DNA]</scope>
    <source>
        <strain evidence="1 2">MPI-SDFR-AT-0079</strain>
    </source>
</reference>
<keyword evidence="2" id="KW-1185">Reference proteome</keyword>
<evidence type="ECO:0000313" key="1">
    <source>
        <dbReference type="EMBL" id="KAH6650246.1"/>
    </source>
</evidence>
<evidence type="ECO:0000313" key="2">
    <source>
        <dbReference type="Proteomes" id="UP000724584"/>
    </source>
</evidence>